<feature type="transmembrane region" description="Helical" evidence="1">
    <location>
        <begin position="6"/>
        <end position="23"/>
    </location>
</feature>
<evidence type="ECO:0000313" key="2">
    <source>
        <dbReference type="EMBL" id="MBU5436570.1"/>
    </source>
</evidence>
<keyword evidence="1" id="KW-0812">Transmembrane</keyword>
<keyword evidence="1" id="KW-0472">Membrane</keyword>
<comment type="caution">
    <text evidence="2">The sequence shown here is derived from an EMBL/GenBank/DDBJ whole genome shotgun (WGS) entry which is preliminary data.</text>
</comment>
<dbReference type="Proteomes" id="UP000749471">
    <property type="component" value="Unassembled WGS sequence"/>
</dbReference>
<dbReference type="EMBL" id="JAHLPM010000001">
    <property type="protein sequence ID" value="MBU5436570.1"/>
    <property type="molecule type" value="Genomic_DNA"/>
</dbReference>
<evidence type="ECO:0000256" key="1">
    <source>
        <dbReference type="SAM" id="Phobius"/>
    </source>
</evidence>
<evidence type="ECO:0000313" key="3">
    <source>
        <dbReference type="Proteomes" id="UP000749471"/>
    </source>
</evidence>
<keyword evidence="1" id="KW-1133">Transmembrane helix</keyword>
<reference evidence="2 3" key="1">
    <citation type="submission" date="2021-06" db="EMBL/GenBank/DDBJ databases">
        <authorList>
            <person name="Sun Q."/>
            <person name="Li D."/>
        </authorList>
    </citation>
    <scope>NUCLEOTIDE SEQUENCE [LARGE SCALE GENOMIC DNA]</scope>
    <source>
        <strain evidence="2 3">MSJ-40</strain>
    </source>
</reference>
<accession>A0ABS6E2A3</accession>
<evidence type="ECO:0008006" key="4">
    <source>
        <dbReference type="Google" id="ProtNLM"/>
    </source>
</evidence>
<dbReference type="RefSeq" id="WP_216515883.1">
    <property type="nucleotide sequence ID" value="NZ_JAHLPM010000001.1"/>
</dbReference>
<protein>
    <recommendedName>
        <fullName evidence="4">VCBS repeat-containing protein</fullName>
    </recommendedName>
</protein>
<proteinExistence type="predicted"/>
<keyword evidence="3" id="KW-1185">Reference proteome</keyword>
<organism evidence="2 3">
    <name type="scientific">Tissierella simiarum</name>
    <dbReference type="NCBI Taxonomy" id="2841534"/>
    <lineage>
        <taxon>Bacteria</taxon>
        <taxon>Bacillati</taxon>
        <taxon>Bacillota</taxon>
        <taxon>Tissierellia</taxon>
        <taxon>Tissierellales</taxon>
        <taxon>Tissierellaceae</taxon>
        <taxon>Tissierella</taxon>
    </lineage>
</organism>
<name>A0ABS6E2A3_9FIRM</name>
<gene>
    <name evidence="2" type="ORF">KQI42_01040</name>
</gene>
<sequence>MKYFKILIGIILIFFMGFYFWFFQNYMRNEDEISTIQLYLGKNIDLSFLTKEKVKEYAVGNIKGDNKDYLVVLTGARWRKFGKEVVIFSLEEMKEIYRRDFSEFKPWKISIGDIDGDGKDEISIGVYKKSPLHQVMTKRPFIYSFEDGKLEPKWRGSRLSRPFTNYIFSDIDKDGMDEIVSIEILEDNRKIINTYKWKGFGFEAYLETRDYRDITGLMIEEDKIYIEVKEEKDKYLGLIKLQDDNLIIERVD</sequence>